<dbReference type="KEGG" id="nec:KGD82_16560"/>
<dbReference type="Proteomes" id="UP000682416">
    <property type="component" value="Chromosome"/>
</dbReference>
<keyword evidence="1" id="KW-0472">Membrane</keyword>
<accession>A0A975L817</accession>
<name>A0A975L817_9ACTN</name>
<feature type="transmembrane region" description="Helical" evidence="1">
    <location>
        <begin position="39"/>
        <end position="60"/>
    </location>
</feature>
<evidence type="ECO:0000313" key="3">
    <source>
        <dbReference type="Proteomes" id="UP000682416"/>
    </source>
</evidence>
<sequence>MSWKAAAITALILVGGTGFFAGWAHLAAAAIRTGDPLIALAGVVGPLIAATALLAGALWAQPDH</sequence>
<keyword evidence="1" id="KW-0812">Transmembrane</keyword>
<dbReference type="AlphaFoldDB" id="A0A975L817"/>
<keyword evidence="1" id="KW-1133">Transmembrane helix</keyword>
<proteinExistence type="predicted"/>
<protein>
    <submittedName>
        <fullName evidence="2">Uncharacterized protein</fullName>
    </submittedName>
</protein>
<organism evidence="2 3">
    <name type="scientific">Nocardiopsis eucommiae</name>
    <dbReference type="NCBI Taxonomy" id="2831970"/>
    <lineage>
        <taxon>Bacteria</taxon>
        <taxon>Bacillati</taxon>
        <taxon>Actinomycetota</taxon>
        <taxon>Actinomycetes</taxon>
        <taxon>Streptosporangiales</taxon>
        <taxon>Nocardiopsidaceae</taxon>
        <taxon>Nocardiopsis</taxon>
    </lineage>
</organism>
<keyword evidence="3" id="KW-1185">Reference proteome</keyword>
<evidence type="ECO:0000256" key="1">
    <source>
        <dbReference type="SAM" id="Phobius"/>
    </source>
</evidence>
<reference evidence="2" key="1">
    <citation type="submission" date="2021-05" db="EMBL/GenBank/DDBJ databases">
        <authorList>
            <person name="Kaiqin L."/>
            <person name="Jian G."/>
        </authorList>
    </citation>
    <scope>NUCLEOTIDE SEQUENCE</scope>
    <source>
        <strain evidence="2">HDS5</strain>
    </source>
</reference>
<dbReference type="EMBL" id="CP074402">
    <property type="protein sequence ID" value="QVJ00372.1"/>
    <property type="molecule type" value="Genomic_DNA"/>
</dbReference>
<evidence type="ECO:0000313" key="2">
    <source>
        <dbReference type="EMBL" id="QVJ00372.1"/>
    </source>
</evidence>
<gene>
    <name evidence="2" type="ORF">KGD82_16560</name>
</gene>